<evidence type="ECO:0000256" key="15">
    <source>
        <dbReference type="PIRNR" id="PIRNR004638"/>
    </source>
</evidence>
<keyword evidence="9 14" id="KW-1133">Transmembrane helix</keyword>
<evidence type="ECO:0000256" key="12">
    <source>
        <dbReference type="ARBA" id="ARBA00023136"/>
    </source>
</evidence>
<dbReference type="EMBL" id="FNYD01000004">
    <property type="protein sequence ID" value="SEJ40050.1"/>
    <property type="molecule type" value="Genomic_DNA"/>
</dbReference>
<dbReference type="AlphaFoldDB" id="A0A1H6YRV6"/>
<evidence type="ECO:0000313" key="16">
    <source>
        <dbReference type="EMBL" id="SEJ40050.1"/>
    </source>
</evidence>
<feature type="transmembrane region" description="Helical" evidence="14">
    <location>
        <begin position="129"/>
        <end position="147"/>
    </location>
</feature>
<organism evidence="16 17">
    <name type="scientific">Cribrihabitans marinus</name>
    <dbReference type="NCBI Taxonomy" id="1227549"/>
    <lineage>
        <taxon>Bacteria</taxon>
        <taxon>Pseudomonadati</taxon>
        <taxon>Pseudomonadota</taxon>
        <taxon>Alphaproteobacteria</taxon>
        <taxon>Rhodobacterales</taxon>
        <taxon>Paracoccaceae</taxon>
        <taxon>Cribrihabitans</taxon>
    </lineage>
</organism>
<evidence type="ECO:0000256" key="3">
    <source>
        <dbReference type="ARBA" id="ARBA00006501"/>
    </source>
</evidence>
<evidence type="ECO:0000256" key="5">
    <source>
        <dbReference type="ARBA" id="ARBA00022475"/>
    </source>
</evidence>
<gene>
    <name evidence="16" type="ORF">SAMN05444007_104358</name>
</gene>
<evidence type="ECO:0000256" key="6">
    <source>
        <dbReference type="ARBA" id="ARBA00022617"/>
    </source>
</evidence>
<evidence type="ECO:0000256" key="4">
    <source>
        <dbReference type="ARBA" id="ARBA00017504"/>
    </source>
</evidence>
<dbReference type="RefSeq" id="WP_092365341.1">
    <property type="nucleotide sequence ID" value="NZ_BMGV01000004.1"/>
</dbReference>
<dbReference type="InterPro" id="IPR005265">
    <property type="entry name" value="HemJ-like"/>
</dbReference>
<dbReference type="HAMAP" id="MF_02239">
    <property type="entry name" value="HemJ"/>
    <property type="match status" value="1"/>
</dbReference>
<keyword evidence="17" id="KW-1185">Reference proteome</keyword>
<name>A0A1H6YRV6_9RHOB</name>
<dbReference type="STRING" id="1227549.SAMN05444007_104358"/>
<feature type="transmembrane region" description="Helical" evidence="14">
    <location>
        <begin position="89"/>
        <end position="108"/>
    </location>
</feature>
<evidence type="ECO:0000313" key="17">
    <source>
        <dbReference type="Proteomes" id="UP000199379"/>
    </source>
</evidence>
<dbReference type="OrthoDB" id="9800824at2"/>
<dbReference type="Pfam" id="PF03653">
    <property type="entry name" value="UPF0093"/>
    <property type="match status" value="1"/>
</dbReference>
<dbReference type="GO" id="GO:0070818">
    <property type="term" value="F:protoporphyrinogen oxidase activity"/>
    <property type="evidence" value="ECO:0007669"/>
    <property type="project" value="UniProtKB-UniRule"/>
</dbReference>
<evidence type="ECO:0000256" key="13">
    <source>
        <dbReference type="ARBA" id="ARBA00048390"/>
    </source>
</evidence>
<evidence type="ECO:0000256" key="2">
    <source>
        <dbReference type="ARBA" id="ARBA00005073"/>
    </source>
</evidence>
<comment type="subunit">
    <text evidence="14">Homodimer.</text>
</comment>
<evidence type="ECO:0000256" key="10">
    <source>
        <dbReference type="ARBA" id="ARBA00023002"/>
    </source>
</evidence>
<keyword evidence="11 14" id="KW-0408">Iron</keyword>
<evidence type="ECO:0000256" key="11">
    <source>
        <dbReference type="ARBA" id="ARBA00023004"/>
    </source>
</evidence>
<keyword evidence="12 14" id="KW-0472">Membrane</keyword>
<dbReference type="PANTHER" id="PTHR40255:SF1">
    <property type="entry name" value="PROTOPORPHYRINOGEN IX OXIDASE"/>
    <property type="match status" value="1"/>
</dbReference>
<feature type="transmembrane region" description="Helical" evidence="14">
    <location>
        <begin position="61"/>
        <end position="83"/>
    </location>
</feature>
<protein>
    <recommendedName>
        <fullName evidence="4 14">Protoporphyrinogen IX oxidase</fullName>
        <shortName evidence="14">PPO</shortName>
        <ecNumber evidence="14 15">1.3.99.-</ecNumber>
    </recommendedName>
</protein>
<dbReference type="Proteomes" id="UP000199379">
    <property type="component" value="Unassembled WGS sequence"/>
</dbReference>
<dbReference type="PIRSF" id="PIRSF004638">
    <property type="entry name" value="UCP004638"/>
    <property type="match status" value="1"/>
</dbReference>
<comment type="pathway">
    <text evidence="2 14 15">Porphyrin-containing compound metabolism; protoporphyrin-IX biosynthesis; protoporphyrin-IX from protoporphyrinogen-IX: step 1/1.</text>
</comment>
<accession>A0A1H6YRV6</accession>
<comment type="function">
    <text evidence="14 15">Catalyzes the oxidation of protoporphyrinogen IX to protoporphyrin IX.</text>
</comment>
<keyword evidence="6 14" id="KW-0349">Heme</keyword>
<evidence type="ECO:0000256" key="7">
    <source>
        <dbReference type="ARBA" id="ARBA00022692"/>
    </source>
</evidence>
<dbReference type="PANTHER" id="PTHR40255">
    <property type="entry name" value="UPF0093 MEMBRANE PROTEIN SLR1790"/>
    <property type="match status" value="1"/>
</dbReference>
<dbReference type="GO" id="GO:0005886">
    <property type="term" value="C:plasma membrane"/>
    <property type="evidence" value="ECO:0007669"/>
    <property type="project" value="UniProtKB-SubCell"/>
</dbReference>
<evidence type="ECO:0000256" key="8">
    <source>
        <dbReference type="ARBA" id="ARBA00022723"/>
    </source>
</evidence>
<feature type="binding site" description="axial binding residue" evidence="14">
    <location>
        <position position="94"/>
    </location>
    <ligand>
        <name>heme</name>
        <dbReference type="ChEBI" id="CHEBI:30413"/>
    </ligand>
    <ligandPart>
        <name>Fe</name>
        <dbReference type="ChEBI" id="CHEBI:18248"/>
    </ligandPart>
</feature>
<dbReference type="UniPathway" id="UPA00251">
    <property type="reaction ID" value="UER00324"/>
</dbReference>
<comment type="subcellular location">
    <subcellularLocation>
        <location evidence="1 14">Cell membrane</location>
        <topology evidence="1 14">Multi-pass membrane protein</topology>
    </subcellularLocation>
</comment>
<evidence type="ECO:0000256" key="14">
    <source>
        <dbReference type="HAMAP-Rule" id="MF_02239"/>
    </source>
</evidence>
<feature type="transmembrane region" description="Helical" evidence="14">
    <location>
        <begin position="12"/>
        <end position="30"/>
    </location>
</feature>
<evidence type="ECO:0000256" key="1">
    <source>
        <dbReference type="ARBA" id="ARBA00004651"/>
    </source>
</evidence>
<keyword evidence="5 14" id="KW-1003">Cell membrane</keyword>
<sequence>MTDILFTLYPWIKALHIMAVISWMAGLFYLPRLFVYHVEQAGTVDGAGAIFEVMEEKLLRVIMRPAMIVSWVCGLILVLTPGIVDWSWVWPWTKGVSVIAMTWFHHWLALRYKAFAAGENALTGRQYRMMNEVPTVLMVIIVLSVILKF</sequence>
<keyword evidence="8 14" id="KW-0479">Metal-binding</keyword>
<reference evidence="16 17" key="1">
    <citation type="submission" date="2016-10" db="EMBL/GenBank/DDBJ databases">
        <authorList>
            <person name="de Groot N.N."/>
        </authorList>
    </citation>
    <scope>NUCLEOTIDE SEQUENCE [LARGE SCALE GENOMIC DNA]</scope>
    <source>
        <strain evidence="16 17">DSM 29340</strain>
    </source>
</reference>
<dbReference type="GO" id="GO:0006782">
    <property type="term" value="P:protoporphyrinogen IX biosynthetic process"/>
    <property type="evidence" value="ECO:0007669"/>
    <property type="project" value="UniProtKB-UniRule"/>
</dbReference>
<comment type="cofactor">
    <cofactor evidence="14 15">
        <name>heme b</name>
        <dbReference type="ChEBI" id="CHEBI:60344"/>
    </cofactor>
    <text evidence="14 15">Binds 1 heme b (iron(II)-protoporphyrin IX) group per subunit.</text>
</comment>
<comment type="catalytic activity">
    <reaction evidence="13 14 15">
        <text>protoporphyrinogen IX + 3 A = protoporphyrin IX + 3 AH2</text>
        <dbReference type="Rhea" id="RHEA:62000"/>
        <dbReference type="ChEBI" id="CHEBI:13193"/>
        <dbReference type="ChEBI" id="CHEBI:17499"/>
        <dbReference type="ChEBI" id="CHEBI:57306"/>
        <dbReference type="ChEBI" id="CHEBI:57307"/>
    </reaction>
</comment>
<dbReference type="EC" id="1.3.99.-" evidence="14 15"/>
<comment type="similarity">
    <text evidence="3 14 15">Belongs to the HemJ family.</text>
</comment>
<keyword evidence="7 14" id="KW-0812">Transmembrane</keyword>
<proteinExistence type="inferred from homology"/>
<evidence type="ECO:0000256" key="9">
    <source>
        <dbReference type="ARBA" id="ARBA00022989"/>
    </source>
</evidence>
<keyword evidence="10 14" id="KW-0560">Oxidoreductase</keyword>
<feature type="binding site" description="axial binding residue" evidence="14">
    <location>
        <position position="16"/>
    </location>
    <ligand>
        <name>heme</name>
        <dbReference type="ChEBI" id="CHEBI:30413"/>
    </ligand>
    <ligandPart>
        <name>Fe</name>
        <dbReference type="ChEBI" id="CHEBI:18248"/>
    </ligandPart>
</feature>
<dbReference type="GO" id="GO:0046872">
    <property type="term" value="F:metal ion binding"/>
    <property type="evidence" value="ECO:0007669"/>
    <property type="project" value="UniProtKB-UniRule"/>
</dbReference>